<dbReference type="InterPro" id="IPR029026">
    <property type="entry name" value="tRNA_m1G_MTases_N"/>
</dbReference>
<protein>
    <submittedName>
        <fullName evidence="6">23S rRNA (Guanosine(2251)-2'-O)-methyltransferase RlmB</fullName>
    </submittedName>
</protein>
<feature type="region of interest" description="Disordered" evidence="4">
    <location>
        <begin position="1"/>
        <end position="70"/>
    </location>
</feature>
<dbReference type="InterPro" id="IPR029028">
    <property type="entry name" value="Alpha/beta_knot_MTases"/>
</dbReference>
<dbReference type="Gene3D" id="3.40.1280.10">
    <property type="match status" value="1"/>
</dbReference>
<evidence type="ECO:0000256" key="3">
    <source>
        <dbReference type="ARBA" id="ARBA00022679"/>
    </source>
</evidence>
<dbReference type="RefSeq" id="WP_230842954.1">
    <property type="nucleotide sequence ID" value="NZ_CP063845.1"/>
</dbReference>
<evidence type="ECO:0000313" key="6">
    <source>
        <dbReference type="EMBL" id="UFP95731.1"/>
    </source>
</evidence>
<feature type="domain" description="RNA 2-O ribose methyltransferase substrate binding" evidence="5">
    <location>
        <begin position="92"/>
        <end position="168"/>
    </location>
</feature>
<dbReference type="SUPFAM" id="SSF75217">
    <property type="entry name" value="alpha/beta knot"/>
    <property type="match status" value="1"/>
</dbReference>
<evidence type="ECO:0000313" key="7">
    <source>
        <dbReference type="Proteomes" id="UP001054846"/>
    </source>
</evidence>
<gene>
    <name evidence="6" type="primary">rlmB</name>
    <name evidence="6" type="ORF">ISF26_05725</name>
</gene>
<sequence>MAPTPRPQRPKRPSTKAKPYSAAKPKTKRPAKLVRKATGEVSRPERPRDATRTAKVKDITPTGAGSRTPKTIKTRMAPEAAPTVVESDEAELLYGKQSVIAALQNSRPLNRIWLTEKLRYDPRFLRLLDAAKAGGAVIDIVEPRRLDQLTAGGNHQGIAAQAAAHPYVEFEELIASLVERPDPVLLAADGIEDPHNLGALIRSAEAFGFQGMILPQRRAVGVTATVAKVAAGAVEHLPIARVTNLNQAIERLKEAGYQIVGTQERASQALYELKLEGPLVVVVGSEGKGISLLTQRHCDHMVSIPLAGKTTSLNASVAGGIMLYEVMRQRRGNQIDLS</sequence>
<evidence type="ECO:0000259" key="5">
    <source>
        <dbReference type="SMART" id="SM00967"/>
    </source>
</evidence>
<feature type="compositionally biased region" description="Basic and acidic residues" evidence="4">
    <location>
        <begin position="42"/>
        <end position="58"/>
    </location>
</feature>
<name>A0ABY3PPW2_9CYAN</name>
<dbReference type="Pfam" id="PF08032">
    <property type="entry name" value="SpoU_sub_bind"/>
    <property type="match status" value="1"/>
</dbReference>
<dbReference type="PANTHER" id="PTHR46429">
    <property type="entry name" value="23S RRNA (GUANOSINE-2'-O-)-METHYLTRANSFERASE RLMB"/>
    <property type="match status" value="1"/>
</dbReference>
<comment type="similarity">
    <text evidence="1">Belongs to the class IV-like SAM-binding methyltransferase superfamily. RNA methyltransferase TrmH family.</text>
</comment>
<dbReference type="InterPro" id="IPR004441">
    <property type="entry name" value="rRNA_MeTrfase_TrmH"/>
</dbReference>
<dbReference type="CDD" id="cd18103">
    <property type="entry name" value="SpoU-like_RlmB"/>
    <property type="match status" value="1"/>
</dbReference>
<dbReference type="Proteomes" id="UP001054846">
    <property type="component" value="Chromosome"/>
</dbReference>
<dbReference type="PANTHER" id="PTHR46429:SF1">
    <property type="entry name" value="23S RRNA (GUANOSINE-2'-O-)-METHYLTRANSFERASE RLMB"/>
    <property type="match status" value="1"/>
</dbReference>
<accession>A0ABY3PPW2</accession>
<dbReference type="Pfam" id="PF00588">
    <property type="entry name" value="SpoU_methylase"/>
    <property type="match status" value="1"/>
</dbReference>
<keyword evidence="7" id="KW-1185">Reference proteome</keyword>
<dbReference type="EMBL" id="CP063845">
    <property type="protein sequence ID" value="UFP95731.1"/>
    <property type="molecule type" value="Genomic_DNA"/>
</dbReference>
<dbReference type="InterPro" id="IPR029064">
    <property type="entry name" value="Ribosomal_eL30-like_sf"/>
</dbReference>
<reference evidence="6 7" key="1">
    <citation type="journal article" date="2021" name="Genome Biol. Evol.">
        <title>Complete Genome Sequencing of a Novel Gloeobacter Species from a Waterfall Cave in Mexico.</title>
        <authorList>
            <person name="Saw J.H."/>
            <person name="Cardona T."/>
            <person name="Montejano G."/>
        </authorList>
    </citation>
    <scope>NUCLEOTIDE SEQUENCE [LARGE SCALE GENOMIC DNA]</scope>
    <source>
        <strain evidence="6">MG652769</strain>
    </source>
</reference>
<evidence type="ECO:0000256" key="2">
    <source>
        <dbReference type="ARBA" id="ARBA00022603"/>
    </source>
</evidence>
<organism evidence="6 7">
    <name type="scientific">Gloeobacter morelensis MG652769</name>
    <dbReference type="NCBI Taxonomy" id="2781736"/>
    <lineage>
        <taxon>Bacteria</taxon>
        <taxon>Bacillati</taxon>
        <taxon>Cyanobacteriota</taxon>
        <taxon>Cyanophyceae</taxon>
        <taxon>Gloeobacterales</taxon>
        <taxon>Gloeobacteraceae</taxon>
        <taxon>Gloeobacter</taxon>
        <taxon>Gloeobacter morelensis</taxon>
    </lineage>
</organism>
<keyword evidence="3" id="KW-0808">Transferase</keyword>
<evidence type="ECO:0000256" key="4">
    <source>
        <dbReference type="SAM" id="MobiDB-lite"/>
    </source>
</evidence>
<evidence type="ECO:0000256" key="1">
    <source>
        <dbReference type="ARBA" id="ARBA00007228"/>
    </source>
</evidence>
<dbReference type="SUPFAM" id="SSF55315">
    <property type="entry name" value="L30e-like"/>
    <property type="match status" value="1"/>
</dbReference>
<dbReference type="NCBIfam" id="TIGR00186">
    <property type="entry name" value="rRNA_methyl_3"/>
    <property type="match status" value="1"/>
</dbReference>
<dbReference type="InterPro" id="IPR001537">
    <property type="entry name" value="SpoU_MeTrfase"/>
</dbReference>
<dbReference type="SMART" id="SM00967">
    <property type="entry name" value="SpoU_sub_bind"/>
    <property type="match status" value="1"/>
</dbReference>
<keyword evidence="2" id="KW-0489">Methyltransferase</keyword>
<proteinExistence type="inferred from homology"/>
<dbReference type="InterPro" id="IPR013123">
    <property type="entry name" value="SpoU_subst-bd"/>
</dbReference>
<feature type="compositionally biased region" description="Basic residues" evidence="4">
    <location>
        <begin position="25"/>
        <end position="35"/>
    </location>
</feature>
<dbReference type="Gene3D" id="3.30.1330.30">
    <property type="match status" value="1"/>
</dbReference>